<feature type="region of interest" description="Disordered" evidence="1">
    <location>
        <begin position="1"/>
        <end position="20"/>
    </location>
</feature>
<evidence type="ECO:0000313" key="3">
    <source>
        <dbReference type="EMBL" id="ANF85532.1"/>
    </source>
</evidence>
<evidence type="ECO:0000256" key="1">
    <source>
        <dbReference type="SAM" id="MobiDB-lite"/>
    </source>
</evidence>
<protein>
    <recommendedName>
        <fullName evidence="2">SGNH hydrolase-type esterase domain-containing protein</fullName>
    </recommendedName>
</protein>
<feature type="domain" description="SGNH hydrolase-type esterase" evidence="2">
    <location>
        <begin position="105"/>
        <end position="299"/>
    </location>
</feature>
<dbReference type="Proteomes" id="UP000077829">
    <property type="component" value="Chromosome"/>
</dbReference>
<dbReference type="PATRIC" id="fig|219572.3.peg.2172"/>
<dbReference type="EMBL" id="CP015600">
    <property type="protein sequence ID" value="ANF85532.1"/>
    <property type="molecule type" value="Genomic_DNA"/>
</dbReference>
<dbReference type="Gene3D" id="3.40.50.1110">
    <property type="entry name" value="SGNH hydrolase"/>
    <property type="match status" value="1"/>
</dbReference>
<dbReference type="RefSeq" id="WP_156526269.1">
    <property type="nucleotide sequence ID" value="NZ_CP015600.1"/>
</dbReference>
<gene>
    <name evidence="3" type="ORF">A7J50_2117</name>
</gene>
<sequence>MAFTNRNSVEPNGASDRSDRTWRARLSKTLKRWAGMKAAQDGAPVQETSALEYAPETVGLALAPVDRPDRTELQPTAADFEIFSNLGNLDRLNAAISEGTVRIAFAGDSIVEGDRDGLYEHSVVATVMRALREQNPAINFVVGNFSLSGRGIGALATETYVGQPYPENLSTGFYRPDGAPVTDQWPGGSVVGKSWMAHLKDFAPDFVMVMHGANDLSGSSVGNTTALKYVVGLISHFPKAPSIGVSTTALPAVSAGYQEEAQIAADGVRGVARELNLTLVDINRAFNLLRSGFDVDNLHYTRDDNFAGYPTGWHVEDGSTLSLANADASSMSGTGSALHHAQSLDIMIKATFSCPNWVFTTCALRYRSKGSAAHQYSAHVSSGFLALCWGATTIGYKAIGEIASGSKVVLQVDVRGALHRVYVNDVLQLSVHDYNYLRRGSHGVAIIGGTGTLTEFIVDKGNYCANGVPQLSDLDLYGGDACATHNHTPEGNGINHPTKLANSVCWAGSFSALTEHIRVQKESRQ</sequence>
<dbReference type="InterPro" id="IPR036514">
    <property type="entry name" value="SGNH_hydro_sf"/>
</dbReference>
<organism evidence="3 4">
    <name type="scientific">Pseudomonas antarctica</name>
    <dbReference type="NCBI Taxonomy" id="219572"/>
    <lineage>
        <taxon>Bacteria</taxon>
        <taxon>Pseudomonadati</taxon>
        <taxon>Pseudomonadota</taxon>
        <taxon>Gammaproteobacteria</taxon>
        <taxon>Pseudomonadales</taxon>
        <taxon>Pseudomonadaceae</taxon>
        <taxon>Pseudomonas</taxon>
    </lineage>
</organism>
<reference evidence="3 4" key="1">
    <citation type="submission" date="2016-05" db="EMBL/GenBank/DDBJ databases">
        <title>Complete genome sequence of Pseudomonas antarctica PAMC 27494.</title>
        <authorList>
            <person name="Lee J."/>
        </authorList>
    </citation>
    <scope>NUCLEOTIDE SEQUENCE [LARGE SCALE GENOMIC DNA]</scope>
    <source>
        <strain evidence="3 4">PAMC 27494</strain>
    </source>
</reference>
<proteinExistence type="predicted"/>
<name>A0A172YZK3_9PSED</name>
<dbReference type="SUPFAM" id="SSF52266">
    <property type="entry name" value="SGNH hydrolase"/>
    <property type="match status" value="1"/>
</dbReference>
<evidence type="ECO:0000259" key="2">
    <source>
        <dbReference type="Pfam" id="PF13472"/>
    </source>
</evidence>
<feature type="compositionally biased region" description="Polar residues" evidence="1">
    <location>
        <begin position="1"/>
        <end position="10"/>
    </location>
</feature>
<accession>A0A172YZK3</accession>
<dbReference type="AlphaFoldDB" id="A0A172YZK3"/>
<dbReference type="GO" id="GO:0016788">
    <property type="term" value="F:hydrolase activity, acting on ester bonds"/>
    <property type="evidence" value="ECO:0007669"/>
    <property type="project" value="UniProtKB-ARBA"/>
</dbReference>
<dbReference type="Pfam" id="PF13472">
    <property type="entry name" value="Lipase_GDSL_2"/>
    <property type="match status" value="1"/>
</dbReference>
<dbReference type="STRING" id="219572.A7J50_2117"/>
<evidence type="ECO:0000313" key="4">
    <source>
        <dbReference type="Proteomes" id="UP000077829"/>
    </source>
</evidence>
<dbReference type="InterPro" id="IPR013830">
    <property type="entry name" value="SGNH_hydro"/>
</dbReference>
<dbReference type="KEGG" id="panr:A7J50_2117"/>
<dbReference type="CDD" id="cd00229">
    <property type="entry name" value="SGNH_hydrolase"/>
    <property type="match status" value="1"/>
</dbReference>